<feature type="compositionally biased region" description="Low complexity" evidence="1">
    <location>
        <begin position="7"/>
        <end position="19"/>
    </location>
</feature>
<evidence type="ECO:0000256" key="1">
    <source>
        <dbReference type="SAM" id="MobiDB-lite"/>
    </source>
</evidence>
<reference evidence="2" key="1">
    <citation type="submission" date="2018-03" db="EMBL/GenBank/DDBJ databases">
        <authorList>
            <person name="Guldener U."/>
        </authorList>
    </citation>
    <scope>NUCLEOTIDE SEQUENCE</scope>
</reference>
<feature type="region of interest" description="Disordered" evidence="1">
    <location>
        <begin position="181"/>
        <end position="208"/>
    </location>
</feature>
<sequence length="628" mass="69365">MTLSPTPAEGQPAQAPAQDADWDRLSDLSDVGSFVNIEFDDASITASDYRDPLQSMMQDLSMDPSDLNPNLSSGDLIAIQEMRKNLECEQQVRRSKMCEADKTKFEICMAKRRGEDVSDLTAKLEQIKTTLSEAIERILTLEVMITAASGNARDDEDAGANELDGPVQTASQGLAASNDFPSAAEDAHHSSDEAAAESEATSVDSDYSDDEEYELSITTVHYPVLLVETRRVLITVPFSIDIQQMADGVAGVGGVISLIMLDTSARRNPIGNFSAMAEFRYADAARAYLVHVARTGLWFKDAHGVTHGSGVLNINTLSHPPIEHQDNPNHTRAFEIEKFPASAIWLLIKEFGLQFIVRVCFSLSKAGMTGKLTLEFCNTFEAARFKRLIAGPAYWCLLSMDDVKDVKTPSDRVVYELSRTVGNVIDHVPANHLEIEWNVAPFNTFTRISNPRHGSTIRRRPVPSNASVASIQAEPSESTVLDETPAIIVQNDASRPVFRVPEGRVAINHMMGDTKYAIVDGKIYALGPDDGGVYKYVSGVKLLELKETTVHLDHWTTFWNIYCKVNNINNLRRYFEYSRIAANRRAVNKDLGLPEGDARTDLADSPIPDVILNYINPSNNNVVHTNNQ</sequence>
<evidence type="ECO:0000313" key="2">
    <source>
        <dbReference type="EMBL" id="SPJ82083.1"/>
    </source>
</evidence>
<feature type="region of interest" description="Disordered" evidence="1">
    <location>
        <begin position="1"/>
        <end position="23"/>
    </location>
</feature>
<dbReference type="AlphaFoldDB" id="A0AAE8SL49"/>
<accession>A0AAE8SL49</accession>
<organism evidence="2 3">
    <name type="scientific">Fusarium torulosum</name>
    <dbReference type="NCBI Taxonomy" id="33205"/>
    <lineage>
        <taxon>Eukaryota</taxon>
        <taxon>Fungi</taxon>
        <taxon>Dikarya</taxon>
        <taxon>Ascomycota</taxon>
        <taxon>Pezizomycotina</taxon>
        <taxon>Sordariomycetes</taxon>
        <taxon>Hypocreomycetidae</taxon>
        <taxon>Hypocreales</taxon>
        <taxon>Nectriaceae</taxon>
        <taxon>Fusarium</taxon>
    </lineage>
</organism>
<proteinExistence type="predicted"/>
<dbReference type="Proteomes" id="UP001187734">
    <property type="component" value="Unassembled WGS sequence"/>
</dbReference>
<dbReference type="EMBL" id="ONZP01000344">
    <property type="protein sequence ID" value="SPJ82083.1"/>
    <property type="molecule type" value="Genomic_DNA"/>
</dbReference>
<comment type="caution">
    <text evidence="2">The sequence shown here is derived from an EMBL/GenBank/DDBJ whole genome shotgun (WGS) entry which is preliminary data.</text>
</comment>
<name>A0AAE8SL49_9HYPO</name>
<evidence type="ECO:0000313" key="3">
    <source>
        <dbReference type="Proteomes" id="UP001187734"/>
    </source>
</evidence>
<protein>
    <submittedName>
        <fullName evidence="2">Uncharacterized protein</fullName>
    </submittedName>
</protein>
<gene>
    <name evidence="2" type="ORF">FTOL_09488</name>
</gene>
<keyword evidence="3" id="KW-1185">Reference proteome</keyword>